<comment type="similarity">
    <text evidence="1">Belongs to the importin alpha family.</text>
</comment>
<dbReference type="InterPro" id="IPR011989">
    <property type="entry name" value="ARM-like"/>
</dbReference>
<dbReference type="SUPFAM" id="SSF48371">
    <property type="entry name" value="ARM repeat"/>
    <property type="match status" value="1"/>
</dbReference>
<dbReference type="EMBL" id="OU503051">
    <property type="protein sequence ID" value="CAI9778444.1"/>
    <property type="molecule type" value="Genomic_DNA"/>
</dbReference>
<accession>A0AAD1ZZZ1</accession>
<dbReference type="Pfam" id="PF00514">
    <property type="entry name" value="Arm"/>
    <property type="match status" value="1"/>
</dbReference>
<protein>
    <submittedName>
        <fullName evidence="5">Uncharacterized protein</fullName>
    </submittedName>
</protein>
<keyword evidence="3" id="KW-0677">Repeat</keyword>
<reference evidence="5" key="1">
    <citation type="submission" date="2023-05" db="EMBL/GenBank/DDBJ databases">
        <authorList>
            <person name="Huff M."/>
        </authorList>
    </citation>
    <scope>NUCLEOTIDE SEQUENCE</scope>
</reference>
<dbReference type="SMART" id="SM00185">
    <property type="entry name" value="ARM"/>
    <property type="match status" value="3"/>
</dbReference>
<dbReference type="GO" id="GO:0015031">
    <property type="term" value="P:protein transport"/>
    <property type="evidence" value="ECO:0007669"/>
    <property type="project" value="UniProtKB-KW"/>
</dbReference>
<evidence type="ECO:0000256" key="3">
    <source>
        <dbReference type="ARBA" id="ARBA00022737"/>
    </source>
</evidence>
<dbReference type="AlphaFoldDB" id="A0AAD1ZZZ1"/>
<sequence>MNLVQWRADDTHFPRLERLIIRKCFKLEEIPCSIGNIPTLQIIELDDASPSAVTSAEQIQEEQEQLGNDSLQVHVNYRFQPNRLRAIEQFRKSFLCDVYRDPMKEVVSGVAPRLLEFLNRDGYPQLQKEAALAISTISQRSHPPNRTNGRINIAIKQFRESFEDVHSRDPMREVVSGVVPRLLEFLYRDGYPQLQKEAALAISMTISSHPLGRTNDRINILIDHGAIPILLSLLRSPDDDLCEEALHLLGDFSFASTKSCDLIISYGGCLRKPS</sequence>
<dbReference type="InterPro" id="IPR016024">
    <property type="entry name" value="ARM-type_fold"/>
</dbReference>
<evidence type="ECO:0000313" key="6">
    <source>
        <dbReference type="Proteomes" id="UP000834106"/>
    </source>
</evidence>
<dbReference type="InterPro" id="IPR000225">
    <property type="entry name" value="Armadillo"/>
</dbReference>
<name>A0AAD1ZZZ1_9LAMI</name>
<dbReference type="InterPro" id="IPR032675">
    <property type="entry name" value="LRR_dom_sf"/>
</dbReference>
<dbReference type="Proteomes" id="UP000834106">
    <property type="component" value="Chromosome 16"/>
</dbReference>
<dbReference type="PANTHER" id="PTHR23316">
    <property type="entry name" value="IMPORTIN ALPHA"/>
    <property type="match status" value="1"/>
</dbReference>
<dbReference type="Gene3D" id="1.25.10.10">
    <property type="entry name" value="Leucine-rich Repeat Variant"/>
    <property type="match status" value="2"/>
</dbReference>
<evidence type="ECO:0000256" key="2">
    <source>
        <dbReference type="ARBA" id="ARBA00022448"/>
    </source>
</evidence>
<evidence type="ECO:0000256" key="1">
    <source>
        <dbReference type="ARBA" id="ARBA00010394"/>
    </source>
</evidence>
<keyword evidence="4" id="KW-0653">Protein transport</keyword>
<keyword evidence="6" id="KW-1185">Reference proteome</keyword>
<gene>
    <name evidence="5" type="ORF">FPE_LOCUS25874</name>
</gene>
<evidence type="ECO:0000313" key="5">
    <source>
        <dbReference type="EMBL" id="CAI9778444.1"/>
    </source>
</evidence>
<keyword evidence="2" id="KW-0813">Transport</keyword>
<dbReference type="Gene3D" id="3.80.10.10">
    <property type="entry name" value="Ribonuclease Inhibitor"/>
    <property type="match status" value="1"/>
</dbReference>
<evidence type="ECO:0000256" key="4">
    <source>
        <dbReference type="ARBA" id="ARBA00022927"/>
    </source>
</evidence>
<proteinExistence type="inferred from homology"/>
<organism evidence="5 6">
    <name type="scientific">Fraxinus pennsylvanica</name>
    <dbReference type="NCBI Taxonomy" id="56036"/>
    <lineage>
        <taxon>Eukaryota</taxon>
        <taxon>Viridiplantae</taxon>
        <taxon>Streptophyta</taxon>
        <taxon>Embryophyta</taxon>
        <taxon>Tracheophyta</taxon>
        <taxon>Spermatophyta</taxon>
        <taxon>Magnoliopsida</taxon>
        <taxon>eudicotyledons</taxon>
        <taxon>Gunneridae</taxon>
        <taxon>Pentapetalae</taxon>
        <taxon>asterids</taxon>
        <taxon>lamiids</taxon>
        <taxon>Lamiales</taxon>
        <taxon>Oleaceae</taxon>
        <taxon>Oleeae</taxon>
        <taxon>Fraxinus</taxon>
    </lineage>
</organism>